<protein>
    <submittedName>
        <fullName evidence="1">Uncharacterized protein</fullName>
    </submittedName>
</protein>
<gene>
    <name evidence="1" type="ORF">O3P69_006546</name>
</gene>
<sequence length="158" mass="16708">MAVSLVMPQPHPGVPAHVGPQVLPWLHTGGGRMATRSPLGCDRTGGGEKSSEEAIRRLSSTDQVSTRLPAGCSISVSATGSTTRMRSSSLVLLKFKYTTNAATTGGMHASSPFPPCCPALTDHALPDMVWLMRDCQASETLPGTSALFGLLWAHWDHV</sequence>
<dbReference type="AlphaFoldDB" id="A0AAW0U558"/>
<evidence type="ECO:0000313" key="2">
    <source>
        <dbReference type="Proteomes" id="UP001487740"/>
    </source>
</evidence>
<accession>A0AAW0U558</accession>
<dbReference type="Proteomes" id="UP001487740">
    <property type="component" value="Unassembled WGS sequence"/>
</dbReference>
<keyword evidence="2" id="KW-1185">Reference proteome</keyword>
<proteinExistence type="predicted"/>
<dbReference type="EMBL" id="JARAKH010000019">
    <property type="protein sequence ID" value="KAK8394428.1"/>
    <property type="molecule type" value="Genomic_DNA"/>
</dbReference>
<comment type="caution">
    <text evidence="1">The sequence shown here is derived from an EMBL/GenBank/DDBJ whole genome shotgun (WGS) entry which is preliminary data.</text>
</comment>
<organism evidence="1 2">
    <name type="scientific">Scylla paramamosain</name>
    <name type="common">Mud crab</name>
    <dbReference type="NCBI Taxonomy" id="85552"/>
    <lineage>
        <taxon>Eukaryota</taxon>
        <taxon>Metazoa</taxon>
        <taxon>Ecdysozoa</taxon>
        <taxon>Arthropoda</taxon>
        <taxon>Crustacea</taxon>
        <taxon>Multicrustacea</taxon>
        <taxon>Malacostraca</taxon>
        <taxon>Eumalacostraca</taxon>
        <taxon>Eucarida</taxon>
        <taxon>Decapoda</taxon>
        <taxon>Pleocyemata</taxon>
        <taxon>Brachyura</taxon>
        <taxon>Eubrachyura</taxon>
        <taxon>Portunoidea</taxon>
        <taxon>Portunidae</taxon>
        <taxon>Portuninae</taxon>
        <taxon>Scylla</taxon>
    </lineage>
</organism>
<name>A0AAW0U558_SCYPA</name>
<evidence type="ECO:0000313" key="1">
    <source>
        <dbReference type="EMBL" id="KAK8394428.1"/>
    </source>
</evidence>
<reference evidence="1 2" key="1">
    <citation type="submission" date="2023-03" db="EMBL/GenBank/DDBJ databases">
        <title>High-quality genome of Scylla paramamosain provides insights in environmental adaptation.</title>
        <authorList>
            <person name="Zhang L."/>
        </authorList>
    </citation>
    <scope>NUCLEOTIDE SEQUENCE [LARGE SCALE GENOMIC DNA]</scope>
    <source>
        <strain evidence="1">LZ_2023a</strain>
        <tissue evidence="1">Muscle</tissue>
    </source>
</reference>